<evidence type="ECO:0000256" key="1">
    <source>
        <dbReference type="SAM" id="Coils"/>
    </source>
</evidence>
<feature type="transmembrane region" description="Helical" evidence="2">
    <location>
        <begin position="6"/>
        <end position="25"/>
    </location>
</feature>
<protein>
    <submittedName>
        <fullName evidence="3">YvrJ family protein</fullName>
    </submittedName>
</protein>
<evidence type="ECO:0000313" key="4">
    <source>
        <dbReference type="Proteomes" id="UP001244564"/>
    </source>
</evidence>
<reference evidence="3 4" key="1">
    <citation type="submission" date="2023-04" db="EMBL/GenBank/DDBJ databases">
        <title>Genomic of Lysinibacillus capsici TSBLM.</title>
        <authorList>
            <person name="Hu X.S."/>
            <person name="Yu C.H."/>
        </authorList>
    </citation>
    <scope>NUCLEOTIDE SEQUENCE [LARGE SCALE GENOMIC DNA]</scope>
    <source>
        <strain evidence="3 4">TSBLM</strain>
    </source>
</reference>
<dbReference type="EMBL" id="CP122283">
    <property type="protein sequence ID" value="WGF40232.1"/>
    <property type="molecule type" value="Genomic_DNA"/>
</dbReference>
<dbReference type="RefSeq" id="WP_103118549.1">
    <property type="nucleotide sequence ID" value="NZ_CP122283.1"/>
</dbReference>
<dbReference type="Proteomes" id="UP001244564">
    <property type="component" value="Chromosome"/>
</dbReference>
<dbReference type="InterPro" id="IPR024419">
    <property type="entry name" value="YvrJ"/>
</dbReference>
<feature type="coiled-coil region" evidence="1">
    <location>
        <begin position="24"/>
        <end position="51"/>
    </location>
</feature>
<keyword evidence="2" id="KW-0812">Transmembrane</keyword>
<proteinExistence type="predicted"/>
<keyword evidence="1" id="KW-0175">Coiled coil</keyword>
<sequence>MEYVELSKSIMELGFPVVVSTFLLVKLDKSMKNIEIAIVNLTNELKNSRSRSKG</sequence>
<accession>A0ABY8KMP2</accession>
<keyword evidence="2" id="KW-0472">Membrane</keyword>
<evidence type="ECO:0000313" key="3">
    <source>
        <dbReference type="EMBL" id="WGF40232.1"/>
    </source>
</evidence>
<gene>
    <name evidence="3" type="ORF">QBO96_08170</name>
</gene>
<name>A0ABY8KMP2_9BACI</name>
<keyword evidence="2" id="KW-1133">Transmembrane helix</keyword>
<organism evidence="3 4">
    <name type="scientific">Lysinibacillus capsici</name>
    <dbReference type="NCBI Taxonomy" id="2115968"/>
    <lineage>
        <taxon>Bacteria</taxon>
        <taxon>Bacillati</taxon>
        <taxon>Bacillota</taxon>
        <taxon>Bacilli</taxon>
        <taxon>Bacillales</taxon>
        <taxon>Bacillaceae</taxon>
        <taxon>Lysinibacillus</taxon>
    </lineage>
</organism>
<dbReference type="Pfam" id="PF12841">
    <property type="entry name" value="YvrJ"/>
    <property type="match status" value="1"/>
</dbReference>
<evidence type="ECO:0000256" key="2">
    <source>
        <dbReference type="SAM" id="Phobius"/>
    </source>
</evidence>
<keyword evidence="4" id="KW-1185">Reference proteome</keyword>